<protein>
    <recommendedName>
        <fullName evidence="3">Ribosomal L28e/Mak16 domain-containing protein</fullName>
    </recommendedName>
</protein>
<evidence type="ECO:0000313" key="1">
    <source>
        <dbReference type="EMBL" id="KAG0454269.1"/>
    </source>
</evidence>
<dbReference type="OrthoDB" id="338850at2759"/>
<comment type="caution">
    <text evidence="1">The sequence shown here is derived from an EMBL/GenBank/DDBJ whole genome shotgun (WGS) entry which is preliminary data.</text>
</comment>
<evidence type="ECO:0008006" key="3">
    <source>
        <dbReference type="Google" id="ProtNLM"/>
    </source>
</evidence>
<dbReference type="GO" id="GO:0005840">
    <property type="term" value="C:ribosome"/>
    <property type="evidence" value="ECO:0007669"/>
    <property type="project" value="InterPro"/>
</dbReference>
<reference evidence="1 2" key="1">
    <citation type="journal article" date="2020" name="Nat. Food">
        <title>A phased Vanilla planifolia genome enables genetic improvement of flavour and production.</title>
        <authorList>
            <person name="Hasing T."/>
            <person name="Tang H."/>
            <person name="Brym M."/>
            <person name="Khazi F."/>
            <person name="Huang T."/>
            <person name="Chambers A.H."/>
        </authorList>
    </citation>
    <scope>NUCLEOTIDE SEQUENCE [LARGE SCALE GENOMIC DNA]</scope>
    <source>
        <tissue evidence="1">Leaf</tissue>
    </source>
</reference>
<gene>
    <name evidence="1" type="ORF">HPP92_025573</name>
</gene>
<dbReference type="InterPro" id="IPR002672">
    <property type="entry name" value="Ribosomal_eL28"/>
</dbReference>
<dbReference type="GO" id="GO:0003735">
    <property type="term" value="F:structural constituent of ribosome"/>
    <property type="evidence" value="ECO:0007669"/>
    <property type="project" value="InterPro"/>
</dbReference>
<dbReference type="Gene3D" id="3.30.390.110">
    <property type="match status" value="1"/>
</dbReference>
<accession>A0A835U949</accession>
<proteinExistence type="predicted"/>
<dbReference type="AlphaFoldDB" id="A0A835U949"/>
<organism evidence="1 2">
    <name type="scientific">Vanilla planifolia</name>
    <name type="common">Vanilla</name>
    <dbReference type="NCBI Taxonomy" id="51239"/>
    <lineage>
        <taxon>Eukaryota</taxon>
        <taxon>Viridiplantae</taxon>
        <taxon>Streptophyta</taxon>
        <taxon>Embryophyta</taxon>
        <taxon>Tracheophyta</taxon>
        <taxon>Spermatophyta</taxon>
        <taxon>Magnoliopsida</taxon>
        <taxon>Liliopsida</taxon>
        <taxon>Asparagales</taxon>
        <taxon>Orchidaceae</taxon>
        <taxon>Vanilloideae</taxon>
        <taxon>Vanilleae</taxon>
        <taxon>Vanilla</taxon>
    </lineage>
</organism>
<name>A0A835U949_VANPL</name>
<dbReference type="EMBL" id="JADCNM010000014">
    <property type="protein sequence ID" value="KAG0454269.1"/>
    <property type="molecule type" value="Genomic_DNA"/>
</dbReference>
<sequence length="115" mass="13201">MSGISDPLVWEIVKSNNAFLVKQFGCGNAMVQFSKVWQTRRQCRFNLKGRISLFSVLKKEFRKVAKLVINQLHQIHLHHALKRPALARLDAVVLSLEVAKSGSKKRNRQAHEVRN</sequence>
<dbReference type="PANTHER" id="PTHR10544">
    <property type="entry name" value="60S RIBOSOMAL PROTEIN L28"/>
    <property type="match status" value="1"/>
</dbReference>
<dbReference type="GO" id="GO:0006412">
    <property type="term" value="P:translation"/>
    <property type="evidence" value="ECO:0007669"/>
    <property type="project" value="InterPro"/>
</dbReference>
<evidence type="ECO:0000313" key="2">
    <source>
        <dbReference type="Proteomes" id="UP000639772"/>
    </source>
</evidence>
<dbReference type="Proteomes" id="UP000639772">
    <property type="component" value="Unassembled WGS sequence"/>
</dbReference>